<dbReference type="GO" id="GO:0005737">
    <property type="term" value="C:cytoplasm"/>
    <property type="evidence" value="ECO:0007669"/>
    <property type="project" value="TreeGrafter"/>
</dbReference>
<keyword evidence="3" id="KW-1185">Reference proteome</keyword>
<evidence type="ECO:0000313" key="2">
    <source>
        <dbReference type="EMBL" id="CAG8456326.1"/>
    </source>
</evidence>
<dbReference type="AlphaFoldDB" id="A0A9N8YYK7"/>
<name>A0A9N8YYK7_9GLOM</name>
<proteinExistence type="predicted"/>
<protein>
    <submittedName>
        <fullName evidence="2">3989_t:CDS:1</fullName>
    </submittedName>
</protein>
<dbReference type="InterPro" id="IPR038910">
    <property type="entry name" value="Hua1-like"/>
</dbReference>
<dbReference type="EMBL" id="CAJVPI010000015">
    <property type="protein sequence ID" value="CAG8456326.1"/>
    <property type="molecule type" value="Genomic_DNA"/>
</dbReference>
<reference evidence="2" key="1">
    <citation type="submission" date="2021-06" db="EMBL/GenBank/DDBJ databases">
        <authorList>
            <person name="Kallberg Y."/>
            <person name="Tangrot J."/>
            <person name="Rosling A."/>
        </authorList>
    </citation>
    <scope>NUCLEOTIDE SEQUENCE</scope>
    <source>
        <strain evidence="2">BR232B</strain>
    </source>
</reference>
<organism evidence="2 3">
    <name type="scientific">Paraglomus brasilianum</name>
    <dbReference type="NCBI Taxonomy" id="144538"/>
    <lineage>
        <taxon>Eukaryota</taxon>
        <taxon>Fungi</taxon>
        <taxon>Fungi incertae sedis</taxon>
        <taxon>Mucoromycota</taxon>
        <taxon>Glomeromycotina</taxon>
        <taxon>Glomeromycetes</taxon>
        <taxon>Paraglomerales</taxon>
        <taxon>Paraglomeraceae</taxon>
        <taxon>Paraglomus</taxon>
    </lineage>
</organism>
<feature type="compositionally biased region" description="Polar residues" evidence="1">
    <location>
        <begin position="1"/>
        <end position="14"/>
    </location>
</feature>
<sequence>MPETSNTRPLNNMAIQDILTEESPPPYTPSPNAGEQSVAFGPSRPWAGGQMQPTYRPQHPQGMRPPQPMYYSQPAQSTYTVVSSSGFSNTHTLTYPHGHYCYKCRNTGFKKPGKACRDCWSRFSTPTAAGQYHAQGYSRPAIAQAAPGAGAGRGYVQYSQPGNPQLGGRLCPVCRGPGNVKIPLLGTQLCPSCKGVGRVYGGVY</sequence>
<gene>
    <name evidence="2" type="ORF">PBRASI_LOCUS337</name>
</gene>
<dbReference type="PANTHER" id="PTHR28031">
    <property type="entry name" value="PROLINE-RICH PROTEIN HUA1"/>
    <property type="match status" value="1"/>
</dbReference>
<evidence type="ECO:0000313" key="3">
    <source>
        <dbReference type="Proteomes" id="UP000789739"/>
    </source>
</evidence>
<dbReference type="PANTHER" id="PTHR28031:SF1">
    <property type="entry name" value="PROLINE-RICH PROTEIN HUA1"/>
    <property type="match status" value="1"/>
</dbReference>
<evidence type="ECO:0000256" key="1">
    <source>
        <dbReference type="SAM" id="MobiDB-lite"/>
    </source>
</evidence>
<dbReference type="Proteomes" id="UP000789739">
    <property type="component" value="Unassembled WGS sequence"/>
</dbReference>
<dbReference type="OrthoDB" id="2405700at2759"/>
<feature type="region of interest" description="Disordered" evidence="1">
    <location>
        <begin position="1"/>
        <end position="72"/>
    </location>
</feature>
<accession>A0A9N8YYK7</accession>
<comment type="caution">
    <text evidence="2">The sequence shown here is derived from an EMBL/GenBank/DDBJ whole genome shotgun (WGS) entry which is preliminary data.</text>
</comment>